<dbReference type="Proteomes" id="UP000828236">
    <property type="component" value="Unassembled WGS sequence"/>
</dbReference>
<gene>
    <name evidence="3" type="ORF">DERF_007702</name>
    <name evidence="2" type="ORF">HUG17_2043</name>
</gene>
<feature type="transmembrane region" description="Helical" evidence="1">
    <location>
        <begin position="16"/>
        <end position="34"/>
    </location>
</feature>
<evidence type="ECO:0000313" key="4">
    <source>
        <dbReference type="Proteomes" id="UP000790347"/>
    </source>
</evidence>
<reference evidence="2" key="2">
    <citation type="submission" date="2020-06" db="EMBL/GenBank/DDBJ databases">
        <authorList>
            <person name="Ji K."/>
            <person name="Li J."/>
        </authorList>
    </citation>
    <scope>NUCLEOTIDE SEQUENCE</scope>
    <source>
        <strain evidence="2">JKM2019</strain>
        <tissue evidence="2">Whole body</tissue>
    </source>
</reference>
<reference evidence="3" key="4">
    <citation type="journal article" date="2022" name="Res Sq">
        <title>Comparative Genomics Reveals Insights into the Divergent Evolution of Astigmatic Mites and Household Pest Adaptations.</title>
        <authorList>
            <person name="Xiong Q."/>
            <person name="Wan A.T.-Y."/>
            <person name="Liu X.-Y."/>
            <person name="Fung C.S.-H."/>
            <person name="Xiao X."/>
            <person name="Malainual N."/>
            <person name="Hou J."/>
            <person name="Wang L."/>
            <person name="Wang M."/>
            <person name="Yang K."/>
            <person name="Cui Y."/>
            <person name="Leung E."/>
            <person name="Nong W."/>
            <person name="Shin S.-K."/>
            <person name="Au S."/>
            <person name="Jeong K.Y."/>
            <person name="Chew F.T."/>
            <person name="Hui J."/>
            <person name="Leung T.F."/>
            <person name="Tungtrongchitr A."/>
            <person name="Zhong N."/>
            <person name="Liu Z."/>
            <person name="Tsui S."/>
        </authorList>
    </citation>
    <scope>NUCLEOTIDE SEQUENCE</scope>
    <source>
        <strain evidence="3">Derf</strain>
        <tissue evidence="3">Whole organism</tissue>
    </source>
</reference>
<dbReference type="EMBL" id="ASGP02000003">
    <property type="protein sequence ID" value="KAH9517000.1"/>
    <property type="molecule type" value="Genomic_DNA"/>
</dbReference>
<name>A0A922L4R6_DERFA</name>
<keyword evidence="1" id="KW-0812">Transmembrane</keyword>
<evidence type="ECO:0000256" key="1">
    <source>
        <dbReference type="SAM" id="Phobius"/>
    </source>
</evidence>
<dbReference type="AlphaFoldDB" id="A0A922L4R6"/>
<reference evidence="2" key="3">
    <citation type="journal article" date="2021" name="World Allergy Organ. J.">
        <title>Chromosome-level assembly of Dermatophagoides farinae genome and transcriptome reveals two novel allergens Der f 37 and Der f 39.</title>
        <authorList>
            <person name="Chen J."/>
            <person name="Cai Z."/>
            <person name="Fan D."/>
            <person name="Hu J."/>
            <person name="Hou Y."/>
            <person name="He Y."/>
            <person name="Zhang Z."/>
            <person name="Zhao Z."/>
            <person name="Gao P."/>
            <person name="Hu W."/>
            <person name="Sun J."/>
            <person name="Li J."/>
            <person name="Ji K."/>
        </authorList>
    </citation>
    <scope>NUCLEOTIDE SEQUENCE</scope>
    <source>
        <strain evidence="2">JKM2019</strain>
    </source>
</reference>
<evidence type="ECO:0000313" key="2">
    <source>
        <dbReference type="EMBL" id="KAH7646505.1"/>
    </source>
</evidence>
<keyword evidence="1" id="KW-0472">Membrane</keyword>
<proteinExistence type="predicted"/>
<sequence length="609" mass="71315">MFKWRYLRNFRLDSHYILKILIIFNILLGLYLLFLSTNYRRYVEYPHDSQNNDKPTKVMIKDGIDENHQINDAKIINKKVDKIVEPQQQSRQENPDNTIVMTNDKNIKSNDQSVDKVFDSNNRPVQIQDVGQNNADASYKRVEEDEKIIDENDKLKIEMLGAKPDEQNSIIHMDLDSFTDGKNDKANDIMSEAKDNNRKDLPKESLDDLLNKDVIKQIMDHNSHIKKNYSQLIVPDNINLEPSSWTTETRGKYQALKNYIIGNGLIDYSRTITLSTQGGPGFLHHTEHLCSRWDGPISLAVYAPGDDFRLSVNMIYYLRQCAHECVAKRVFWHFVYDIAFPPSAKMSGPTSFLKTNKFDCSKSLDETMKMLKIDTDFRSNKSLPYPINVLRNVARSSSKSKYLLASDIELYPNIGIIPAFFDLLDREQKGLVPVINVKFSHVYVLPIFEVKATKQPPKTKQELSKLFKSKDAIFFHRYVCDECQNFPDRNIWINDIPKNNTMNIFRVTKRTHDRNQWEPLYIGTNDEPFYDERLTWEGKRDKMSQMYQMCLMNYDLLILDNAFLVHAPGIKRYHPKDDQKRLVYIKYNHQIYTSTLAELRKKYGNKNYC</sequence>
<reference evidence="3" key="1">
    <citation type="submission" date="2013-05" db="EMBL/GenBank/DDBJ databases">
        <authorList>
            <person name="Yim A.K.Y."/>
            <person name="Chan T.F."/>
            <person name="Ji K.M."/>
            <person name="Liu X.Y."/>
            <person name="Zhou J.W."/>
            <person name="Li R.Q."/>
            <person name="Yang K.Y."/>
            <person name="Li J."/>
            <person name="Li M."/>
            <person name="Law P.T.W."/>
            <person name="Wu Y.L."/>
            <person name="Cai Z.L."/>
            <person name="Qin H."/>
            <person name="Bao Y."/>
            <person name="Leung R.K.K."/>
            <person name="Ng P.K.S."/>
            <person name="Zou J."/>
            <person name="Zhong X.J."/>
            <person name="Ran P.X."/>
            <person name="Zhong N.S."/>
            <person name="Liu Z.G."/>
            <person name="Tsui S.K.W."/>
        </authorList>
    </citation>
    <scope>NUCLEOTIDE SEQUENCE</scope>
    <source>
        <strain evidence="3">Derf</strain>
        <tissue evidence="3">Whole organism</tissue>
    </source>
</reference>
<dbReference type="EMBL" id="SDOV01000001">
    <property type="protein sequence ID" value="KAH7646505.1"/>
    <property type="molecule type" value="Genomic_DNA"/>
</dbReference>
<keyword evidence="4" id="KW-1185">Reference proteome</keyword>
<accession>A0A922L4R6</accession>
<comment type="caution">
    <text evidence="3">The sequence shown here is derived from an EMBL/GenBank/DDBJ whole genome shotgun (WGS) entry which is preliminary data.</text>
</comment>
<protein>
    <submittedName>
        <fullName evidence="2">N-acetyllactosaminide beta-1</fullName>
    </submittedName>
</protein>
<dbReference type="PANTHER" id="PTHR47412">
    <property type="entry name" value="FI01434P-RELATED"/>
    <property type="match status" value="1"/>
</dbReference>
<organism evidence="3 4">
    <name type="scientific">Dermatophagoides farinae</name>
    <name type="common">American house dust mite</name>
    <dbReference type="NCBI Taxonomy" id="6954"/>
    <lineage>
        <taxon>Eukaryota</taxon>
        <taxon>Metazoa</taxon>
        <taxon>Ecdysozoa</taxon>
        <taxon>Arthropoda</taxon>
        <taxon>Chelicerata</taxon>
        <taxon>Arachnida</taxon>
        <taxon>Acari</taxon>
        <taxon>Acariformes</taxon>
        <taxon>Sarcoptiformes</taxon>
        <taxon>Astigmata</taxon>
        <taxon>Psoroptidia</taxon>
        <taxon>Analgoidea</taxon>
        <taxon>Pyroglyphidae</taxon>
        <taxon>Dermatophagoidinae</taxon>
        <taxon>Dermatophagoides</taxon>
    </lineage>
</organism>
<dbReference type="Pfam" id="PF13896">
    <property type="entry name" value="Glyco_transf_49"/>
    <property type="match status" value="1"/>
</dbReference>
<dbReference type="Proteomes" id="UP000790347">
    <property type="component" value="Unassembled WGS sequence"/>
</dbReference>
<evidence type="ECO:0000313" key="3">
    <source>
        <dbReference type="EMBL" id="KAH9517000.1"/>
    </source>
</evidence>
<dbReference type="PANTHER" id="PTHR47412:SF1">
    <property type="entry name" value="FI01434P-RELATED"/>
    <property type="match status" value="1"/>
</dbReference>
<dbReference type="OrthoDB" id="9974378at2759"/>
<keyword evidence="1" id="KW-1133">Transmembrane helix</keyword>